<proteinExistence type="predicted"/>
<evidence type="ECO:0000259" key="1">
    <source>
        <dbReference type="Pfam" id="PF01425"/>
    </source>
</evidence>
<gene>
    <name evidence="2" type="ORF">GNZ13_38245</name>
</gene>
<dbReference type="EC" id="3.5.1.4" evidence="2"/>
<dbReference type="PANTHER" id="PTHR11895:SF170">
    <property type="entry name" value="AMIDASE"/>
    <property type="match status" value="1"/>
</dbReference>
<dbReference type="NCBIfam" id="NF005565">
    <property type="entry name" value="PRK07235.1"/>
    <property type="match status" value="1"/>
</dbReference>
<dbReference type="AlphaFoldDB" id="A0A972NXM5"/>
<dbReference type="GO" id="GO:0004040">
    <property type="term" value="F:amidase activity"/>
    <property type="evidence" value="ECO:0007669"/>
    <property type="project" value="UniProtKB-EC"/>
</dbReference>
<accession>A0A972NXM5</accession>
<keyword evidence="2" id="KW-0378">Hydrolase</keyword>
<organism evidence="2 3">
    <name type="scientific">Paraburkholderia elongata</name>
    <dbReference type="NCBI Taxonomy" id="2675747"/>
    <lineage>
        <taxon>Bacteria</taxon>
        <taxon>Pseudomonadati</taxon>
        <taxon>Pseudomonadota</taxon>
        <taxon>Betaproteobacteria</taxon>
        <taxon>Burkholderiales</taxon>
        <taxon>Burkholderiaceae</taxon>
        <taxon>Paraburkholderia</taxon>
    </lineage>
</organism>
<sequence>MVAEVFDSRNRRGKLAGKRIAIKDSIMVAGVPMLSGSMELQGYVPQMDAIVVRRILEAGGEIVGKTHCEYFCLSGGSHTNAYTQVQNPHRAGYTPGGSSTGSAAAVAAGELPMAPGADQAGSIRLPASFSGIVGLKPTYGLVPYTGIAPIEPFIDHVGPMTTTVMDNALMLEVIAGADGYDPRQHNPVVSPYTQDIAEGIKGLRVGVFKEGFGHPNSEGDVDGKVRAAADALARLGANVEDVSVLAHLNGVAIWGVIALDGLTNLITAGNGFGIGRADVYPTDFMDHLYRAGSDRRGLPASIKGMLLTSTLATRQRGHALYGKGVNLARRLRAQYDAALSQFDVLLLPTTPMKATPIPNVSADIDLHWQRATEMLANTCAFDITHHPAISLPCGMSDGLPVGMMLVGLHFEESTLFRLAHVFESSQHWATR</sequence>
<evidence type="ECO:0000313" key="3">
    <source>
        <dbReference type="Proteomes" id="UP000655523"/>
    </source>
</evidence>
<dbReference type="InterPro" id="IPR000120">
    <property type="entry name" value="Amidase"/>
</dbReference>
<keyword evidence="3" id="KW-1185">Reference proteome</keyword>
<dbReference type="InterPro" id="IPR036928">
    <property type="entry name" value="AS_sf"/>
</dbReference>
<dbReference type="PANTHER" id="PTHR11895">
    <property type="entry name" value="TRANSAMIDASE"/>
    <property type="match status" value="1"/>
</dbReference>
<dbReference type="SUPFAM" id="SSF75304">
    <property type="entry name" value="Amidase signature (AS) enzymes"/>
    <property type="match status" value="1"/>
</dbReference>
<dbReference type="EMBL" id="WOEZ01000212">
    <property type="protein sequence ID" value="NPT60244.1"/>
    <property type="molecule type" value="Genomic_DNA"/>
</dbReference>
<name>A0A972NXM5_9BURK</name>
<reference evidence="2 3" key="1">
    <citation type="submission" date="2019-11" db="EMBL/GenBank/DDBJ databases">
        <title>Metabolism of dissolved organic matter in forest soils.</title>
        <authorList>
            <person name="Cyle K.T."/>
            <person name="Wilhelm R.C."/>
            <person name="Martinez C.E."/>
        </authorList>
    </citation>
    <scope>NUCLEOTIDE SEQUENCE [LARGE SCALE GENOMIC DNA]</scope>
    <source>
        <strain evidence="2 3">5N</strain>
    </source>
</reference>
<dbReference type="InterPro" id="IPR023631">
    <property type="entry name" value="Amidase_dom"/>
</dbReference>
<evidence type="ECO:0000313" key="2">
    <source>
        <dbReference type="EMBL" id="NPT60244.1"/>
    </source>
</evidence>
<dbReference type="Pfam" id="PF01425">
    <property type="entry name" value="Amidase"/>
    <property type="match status" value="1"/>
</dbReference>
<comment type="caution">
    <text evidence="2">The sequence shown here is derived from an EMBL/GenBank/DDBJ whole genome shotgun (WGS) entry which is preliminary data.</text>
</comment>
<protein>
    <submittedName>
        <fullName evidence="2">Amidase</fullName>
        <ecNumber evidence="2">3.5.1.4</ecNumber>
    </submittedName>
</protein>
<dbReference type="Proteomes" id="UP000655523">
    <property type="component" value="Unassembled WGS sequence"/>
</dbReference>
<feature type="domain" description="Amidase" evidence="1">
    <location>
        <begin position="10"/>
        <end position="415"/>
    </location>
</feature>
<dbReference type="Gene3D" id="3.90.1300.10">
    <property type="entry name" value="Amidase signature (AS) domain"/>
    <property type="match status" value="1"/>
</dbReference>